<gene>
    <name evidence="9" type="ORF">HQ865_13870</name>
</gene>
<evidence type="ECO:0000256" key="4">
    <source>
        <dbReference type="ARBA" id="ARBA00023277"/>
    </source>
</evidence>
<protein>
    <submittedName>
        <fullName evidence="9">Cellulase family glycosylhydrolase</fullName>
    </submittedName>
</protein>
<dbReference type="InterPro" id="IPR050386">
    <property type="entry name" value="Glycosyl_hydrolase_5"/>
</dbReference>
<dbReference type="GO" id="GO:0005576">
    <property type="term" value="C:extracellular region"/>
    <property type="evidence" value="ECO:0007669"/>
    <property type="project" value="TreeGrafter"/>
</dbReference>
<keyword evidence="4" id="KW-0119">Carbohydrate metabolism</keyword>
<dbReference type="GO" id="GO:0030245">
    <property type="term" value="P:cellulose catabolic process"/>
    <property type="evidence" value="ECO:0007669"/>
    <property type="project" value="UniProtKB-KW"/>
</dbReference>
<dbReference type="KEGG" id="mmab:HQ865_13870"/>
<name>A0A7D4QKW8_9SPHI</name>
<dbReference type="EMBL" id="CP054139">
    <property type="protein sequence ID" value="QKJ30790.1"/>
    <property type="molecule type" value="Genomic_DNA"/>
</dbReference>
<dbReference type="PANTHER" id="PTHR31297">
    <property type="entry name" value="GLUCAN ENDO-1,6-BETA-GLUCOSIDASE B"/>
    <property type="match status" value="1"/>
</dbReference>
<keyword evidence="5 7" id="KW-0326">Glycosidase</keyword>
<proteinExistence type="inferred from homology"/>
<sequence length="378" mass="43563">MKKFNYKTRSLHPPAATLIMLFIMALLWQNAKSSPTFPPGRQIAFNRAKSLDNGISVSWLEQTWNKDVLQIDGLKEADLKLLKTLGFKSIRLPVAFRYFEQNNINLNSVLSRVDAAWELCRKYGFKLIIDYHYGDLADNNFTTSTNNIINTWTIIAKKYKNKAEDDLFFELYNEPPPINPQVWKDAAYNMVTAVRKIDDKRTLLIGASNYNSIYELSRFVRLSDENIIYTFHFYEPFLFTHQGAEWVGDQMATTGVPFPYSVDKFPQLNPKAKGTAGQDNYNKYHLDGNEGSVHDKLQIIKAWGDKYGVPIICGEYGSYDKADANSRCRYTKTVRYYLKQLGIPGILWDYNTNFSIFNGEPSLEHLSDCMRDAIGYRD</sequence>
<evidence type="ECO:0000256" key="2">
    <source>
        <dbReference type="ARBA" id="ARBA00022801"/>
    </source>
</evidence>
<evidence type="ECO:0000256" key="6">
    <source>
        <dbReference type="ARBA" id="ARBA00023326"/>
    </source>
</evidence>
<dbReference type="InterPro" id="IPR001547">
    <property type="entry name" value="Glyco_hydro_5"/>
</dbReference>
<evidence type="ECO:0000313" key="10">
    <source>
        <dbReference type="Proteomes" id="UP000505355"/>
    </source>
</evidence>
<keyword evidence="3" id="KW-0136">Cellulose degradation</keyword>
<feature type="domain" description="Glycoside hydrolase family 5" evidence="8">
    <location>
        <begin position="64"/>
        <end position="353"/>
    </location>
</feature>
<dbReference type="RefSeq" id="WP_173415461.1">
    <property type="nucleotide sequence ID" value="NZ_CP054139.1"/>
</dbReference>
<accession>A0A7D4QKW8</accession>
<dbReference type="InterPro" id="IPR017853">
    <property type="entry name" value="GH"/>
</dbReference>
<evidence type="ECO:0000256" key="1">
    <source>
        <dbReference type="ARBA" id="ARBA00005641"/>
    </source>
</evidence>
<dbReference type="Gene3D" id="3.20.20.80">
    <property type="entry name" value="Glycosidases"/>
    <property type="match status" value="1"/>
</dbReference>
<evidence type="ECO:0000256" key="7">
    <source>
        <dbReference type="RuleBase" id="RU361153"/>
    </source>
</evidence>
<dbReference type="PANTHER" id="PTHR31297:SF41">
    <property type="entry name" value="ENDOGLUCANASE, PUTATIVE (AFU_ORTHOLOGUE AFUA_5G01830)-RELATED"/>
    <property type="match status" value="1"/>
</dbReference>
<dbReference type="AlphaFoldDB" id="A0A7D4QKW8"/>
<evidence type="ECO:0000256" key="3">
    <source>
        <dbReference type="ARBA" id="ARBA00023001"/>
    </source>
</evidence>
<keyword evidence="6" id="KW-0624">Polysaccharide degradation</keyword>
<dbReference type="SUPFAM" id="SSF51445">
    <property type="entry name" value="(Trans)glycosidases"/>
    <property type="match status" value="1"/>
</dbReference>
<evidence type="ECO:0000313" key="9">
    <source>
        <dbReference type="EMBL" id="QKJ30790.1"/>
    </source>
</evidence>
<reference evidence="9 10" key="1">
    <citation type="submission" date="2020-05" db="EMBL/GenBank/DDBJ databases">
        <title>Mucilaginibacter mali sp. nov.</title>
        <authorList>
            <person name="Kim H.S."/>
            <person name="Lee K.C."/>
            <person name="Suh M.K."/>
            <person name="Kim J.-S."/>
            <person name="Han K.-I."/>
            <person name="Eom M.K."/>
            <person name="Shin Y.K."/>
            <person name="Lee J.-S."/>
        </authorList>
    </citation>
    <scope>NUCLEOTIDE SEQUENCE [LARGE SCALE GENOMIC DNA]</scope>
    <source>
        <strain evidence="9 10">G2-14</strain>
    </source>
</reference>
<organism evidence="9 10">
    <name type="scientific">Mucilaginibacter mali</name>
    <dbReference type="NCBI Taxonomy" id="2740462"/>
    <lineage>
        <taxon>Bacteria</taxon>
        <taxon>Pseudomonadati</taxon>
        <taxon>Bacteroidota</taxon>
        <taxon>Sphingobacteriia</taxon>
        <taxon>Sphingobacteriales</taxon>
        <taxon>Sphingobacteriaceae</taxon>
        <taxon>Mucilaginibacter</taxon>
    </lineage>
</organism>
<evidence type="ECO:0000259" key="8">
    <source>
        <dbReference type="Pfam" id="PF00150"/>
    </source>
</evidence>
<dbReference type="Proteomes" id="UP000505355">
    <property type="component" value="Chromosome"/>
</dbReference>
<evidence type="ECO:0000256" key="5">
    <source>
        <dbReference type="ARBA" id="ARBA00023295"/>
    </source>
</evidence>
<dbReference type="Pfam" id="PF00150">
    <property type="entry name" value="Cellulase"/>
    <property type="match status" value="1"/>
</dbReference>
<dbReference type="GO" id="GO:0009986">
    <property type="term" value="C:cell surface"/>
    <property type="evidence" value="ECO:0007669"/>
    <property type="project" value="TreeGrafter"/>
</dbReference>
<dbReference type="GO" id="GO:0008422">
    <property type="term" value="F:beta-glucosidase activity"/>
    <property type="evidence" value="ECO:0007669"/>
    <property type="project" value="TreeGrafter"/>
</dbReference>
<keyword evidence="10" id="KW-1185">Reference proteome</keyword>
<comment type="similarity">
    <text evidence="1 7">Belongs to the glycosyl hydrolase 5 (cellulase A) family.</text>
</comment>
<keyword evidence="2 7" id="KW-0378">Hydrolase</keyword>